<reference evidence="6 7" key="1">
    <citation type="submission" date="2024-10" db="EMBL/GenBank/DDBJ databases">
        <title>The Natural Products Discovery Center: Release of the First 8490 Sequenced Strains for Exploring Actinobacteria Biosynthetic Diversity.</title>
        <authorList>
            <person name="Kalkreuter E."/>
            <person name="Kautsar S.A."/>
            <person name="Yang D."/>
            <person name="Bader C.D."/>
            <person name="Teijaro C.N."/>
            <person name="Fluegel L."/>
            <person name="Davis C.M."/>
            <person name="Simpson J.R."/>
            <person name="Lauterbach L."/>
            <person name="Steele A.D."/>
            <person name="Gui C."/>
            <person name="Meng S."/>
            <person name="Li G."/>
            <person name="Viehrig K."/>
            <person name="Ye F."/>
            <person name="Su P."/>
            <person name="Kiefer A.F."/>
            <person name="Nichols A."/>
            <person name="Cepeda A.J."/>
            <person name="Yan W."/>
            <person name="Fan B."/>
            <person name="Jiang Y."/>
            <person name="Adhikari A."/>
            <person name="Zheng C.-J."/>
            <person name="Schuster L."/>
            <person name="Cowan T.M."/>
            <person name="Smanski M.J."/>
            <person name="Chevrette M.G."/>
            <person name="De Carvalho L.P.S."/>
            <person name="Shen B."/>
        </authorList>
    </citation>
    <scope>NUCLEOTIDE SEQUENCE [LARGE SCALE GENOMIC DNA]</scope>
    <source>
        <strain evidence="6 7">NPDC049503</strain>
    </source>
</reference>
<evidence type="ECO:0000256" key="2">
    <source>
        <dbReference type="ARBA" id="ARBA00023125"/>
    </source>
</evidence>
<dbReference type="InterPro" id="IPR009057">
    <property type="entry name" value="Homeodomain-like_sf"/>
</dbReference>
<dbReference type="Proteomes" id="UP001612928">
    <property type="component" value="Unassembled WGS sequence"/>
</dbReference>
<dbReference type="PANTHER" id="PTHR43280">
    <property type="entry name" value="ARAC-FAMILY TRANSCRIPTIONAL REGULATOR"/>
    <property type="match status" value="1"/>
</dbReference>
<dbReference type="PANTHER" id="PTHR43280:SF28">
    <property type="entry name" value="HTH-TYPE TRANSCRIPTIONAL ACTIVATOR RHAS"/>
    <property type="match status" value="1"/>
</dbReference>
<dbReference type="InterPro" id="IPR018062">
    <property type="entry name" value="HTH_AraC-typ_CS"/>
</dbReference>
<dbReference type="PROSITE" id="PS00041">
    <property type="entry name" value="HTH_ARAC_FAMILY_1"/>
    <property type="match status" value="1"/>
</dbReference>
<dbReference type="PROSITE" id="PS01124">
    <property type="entry name" value="HTH_ARAC_FAMILY_2"/>
    <property type="match status" value="1"/>
</dbReference>
<keyword evidence="3" id="KW-0804">Transcription</keyword>
<dbReference type="SMART" id="SM00342">
    <property type="entry name" value="HTH_ARAC"/>
    <property type="match status" value="1"/>
</dbReference>
<organism evidence="6 7">
    <name type="scientific">Nonomuraea indica</name>
    <dbReference type="NCBI Taxonomy" id="1581193"/>
    <lineage>
        <taxon>Bacteria</taxon>
        <taxon>Bacillati</taxon>
        <taxon>Actinomycetota</taxon>
        <taxon>Actinomycetes</taxon>
        <taxon>Streptosporangiales</taxon>
        <taxon>Streptosporangiaceae</taxon>
        <taxon>Nonomuraea</taxon>
    </lineage>
</organism>
<dbReference type="RefSeq" id="WP_101783284.1">
    <property type="nucleotide sequence ID" value="NZ_JBITMB010000015.1"/>
</dbReference>
<proteinExistence type="predicted"/>
<dbReference type="EMBL" id="JBITMB010000015">
    <property type="protein sequence ID" value="MFI7445637.1"/>
    <property type="molecule type" value="Genomic_DNA"/>
</dbReference>
<evidence type="ECO:0000256" key="4">
    <source>
        <dbReference type="SAM" id="MobiDB-lite"/>
    </source>
</evidence>
<dbReference type="InterPro" id="IPR018060">
    <property type="entry name" value="HTH_AraC"/>
</dbReference>
<accession>A0ABW8AFU9</accession>
<feature type="region of interest" description="Disordered" evidence="4">
    <location>
        <begin position="272"/>
        <end position="298"/>
    </location>
</feature>
<dbReference type="SUPFAM" id="SSF46689">
    <property type="entry name" value="Homeodomain-like"/>
    <property type="match status" value="2"/>
</dbReference>
<evidence type="ECO:0000256" key="3">
    <source>
        <dbReference type="ARBA" id="ARBA00023163"/>
    </source>
</evidence>
<feature type="domain" description="HTH araC/xylS-type" evidence="5">
    <location>
        <begin position="24"/>
        <end position="122"/>
    </location>
</feature>
<dbReference type="Gene3D" id="1.10.10.60">
    <property type="entry name" value="Homeodomain-like"/>
    <property type="match status" value="2"/>
</dbReference>
<name>A0ABW8AFU9_9ACTN</name>
<sequence>MRTREKSTTEQADGYDDHRLRAVEQVLVKIRRDLSRAHSLDDLAQTACFSPFHFLRVFRVITATTPARFLAALRIAEAKRLLAATNLDITTICMQVGYTSLGTFSHQFARHVGVSPRKFRRLISEMSDQSWEAVLAAAAPPPRRAGRTRKLRVRFNGLEPGNIALVGLFESGIPQGWPAACAMARESTEVDMVAGPDGVYMALAMSFAPDADIEALMTNDLPNQYLVGSYGHVHVEDGHVSESSIVIDLRPRRPSDPPIVFASPLLAAQESRHDAAPESVPVGAARASAGSKKYRDLA</sequence>
<evidence type="ECO:0000313" key="7">
    <source>
        <dbReference type="Proteomes" id="UP001612928"/>
    </source>
</evidence>
<evidence type="ECO:0000313" key="6">
    <source>
        <dbReference type="EMBL" id="MFI7445637.1"/>
    </source>
</evidence>
<gene>
    <name evidence="6" type="ORF">ACIBP5_37195</name>
</gene>
<evidence type="ECO:0000256" key="1">
    <source>
        <dbReference type="ARBA" id="ARBA00023015"/>
    </source>
</evidence>
<keyword evidence="2" id="KW-0238">DNA-binding</keyword>
<keyword evidence="1" id="KW-0805">Transcription regulation</keyword>
<keyword evidence="7" id="KW-1185">Reference proteome</keyword>
<protein>
    <submittedName>
        <fullName evidence="6">Helix-turn-helix domain-containing protein</fullName>
    </submittedName>
</protein>
<evidence type="ECO:0000259" key="5">
    <source>
        <dbReference type="PROSITE" id="PS01124"/>
    </source>
</evidence>
<dbReference type="Pfam" id="PF12833">
    <property type="entry name" value="HTH_18"/>
    <property type="match status" value="1"/>
</dbReference>
<comment type="caution">
    <text evidence="6">The sequence shown here is derived from an EMBL/GenBank/DDBJ whole genome shotgun (WGS) entry which is preliminary data.</text>
</comment>